<feature type="domain" description="Protein-PII uridylyltransferase N-terminal" evidence="1">
    <location>
        <begin position="20"/>
        <end position="149"/>
    </location>
</feature>
<gene>
    <name evidence="3" type="ORF">J416_11462</name>
</gene>
<dbReference type="Pfam" id="PF10335">
    <property type="entry name" value="DUF294_C"/>
    <property type="match status" value="1"/>
</dbReference>
<feature type="domain" description="DUF294" evidence="2">
    <location>
        <begin position="193"/>
        <end position="315"/>
    </location>
</feature>
<dbReference type="Proteomes" id="UP000012283">
    <property type="component" value="Unassembled WGS sequence"/>
</dbReference>
<dbReference type="eggNOG" id="COG2905">
    <property type="taxonomic scope" value="Bacteria"/>
</dbReference>
<comment type="caution">
    <text evidence="3">The sequence shown here is derived from an EMBL/GenBank/DDBJ whole genome shotgun (WGS) entry which is preliminary data.</text>
</comment>
<reference evidence="3 4" key="1">
    <citation type="submission" date="2013-03" db="EMBL/GenBank/DDBJ databases">
        <title>Draft genome sequence of Gracibacillus halophilus YIM-C55.5, a moderately halophilic and thermophilic organism from the Xiaochaidamu salt lake.</title>
        <authorList>
            <person name="Sugumar T."/>
            <person name="Polireddy D.R."/>
            <person name="Antony A."/>
            <person name="Madhava Y.R."/>
            <person name="Sivakumar N."/>
        </authorList>
    </citation>
    <scope>NUCLEOTIDE SEQUENCE [LARGE SCALE GENOMIC DNA]</scope>
    <source>
        <strain evidence="3 4">YIM-C55.5</strain>
    </source>
</reference>
<proteinExistence type="predicted"/>
<evidence type="ECO:0000259" key="2">
    <source>
        <dbReference type="Pfam" id="PF10335"/>
    </source>
</evidence>
<evidence type="ECO:0000313" key="4">
    <source>
        <dbReference type="Proteomes" id="UP000012283"/>
    </source>
</evidence>
<dbReference type="Pfam" id="PF03445">
    <property type="entry name" value="DUF294"/>
    <property type="match status" value="1"/>
</dbReference>
<evidence type="ECO:0000313" key="3">
    <source>
        <dbReference type="EMBL" id="ENH96312.1"/>
    </source>
</evidence>
<name>N4WJH3_9BACI</name>
<sequence>MAASDQKEWLSKLMTYDEVRRWRNQYIQEQQTHEQLNTFHDQLMKQVFVIARKKIEEEQGPPPAPFAFFLMGSAGRCEQSIWSDQDHGIIFDGHEQSKSYFLTLGEEMVYGLEKVGYERCDGKVMASESMWTQSLMSWKKQVVNWLEESSWQSLRHFSTLFDSRVLIGERELLSQVKQKTFAYLDSNPHLYLRCVDNVGFIRKGIGIFGQLLPEQSGTMAGKLNVKTTTVFPYVNAMRLLAILRHEEMPATKDRIKFLTTHYPFLQGYLSIFERLLAFRYRHTKQAADYDHVHHISLKQLSKRDKQELKQFMKDGVHMFEMAKKMVEKECSKWL</sequence>
<keyword evidence="4" id="KW-1185">Reference proteome</keyword>
<organism evidence="3 4">
    <name type="scientific">Gracilibacillus halophilus YIM-C55.5</name>
    <dbReference type="NCBI Taxonomy" id="1308866"/>
    <lineage>
        <taxon>Bacteria</taxon>
        <taxon>Bacillati</taxon>
        <taxon>Bacillota</taxon>
        <taxon>Bacilli</taxon>
        <taxon>Bacillales</taxon>
        <taxon>Bacillaceae</taxon>
        <taxon>Gracilibacillus</taxon>
    </lineage>
</organism>
<dbReference type="AlphaFoldDB" id="N4WJH3"/>
<dbReference type="EMBL" id="APML01000049">
    <property type="protein sequence ID" value="ENH96312.1"/>
    <property type="molecule type" value="Genomic_DNA"/>
</dbReference>
<evidence type="ECO:0000259" key="1">
    <source>
        <dbReference type="Pfam" id="PF03445"/>
    </source>
</evidence>
<dbReference type="GO" id="GO:0008773">
    <property type="term" value="F:[protein-PII] uridylyltransferase activity"/>
    <property type="evidence" value="ECO:0007669"/>
    <property type="project" value="InterPro"/>
</dbReference>
<protein>
    <recommendedName>
        <fullName evidence="5">CBS domain-containing protein</fullName>
    </recommendedName>
</protein>
<dbReference type="PATRIC" id="fig|1308866.3.peg.2316"/>
<dbReference type="InterPro" id="IPR005105">
    <property type="entry name" value="GlnD_Uridyltrans_N"/>
</dbReference>
<evidence type="ECO:0008006" key="5">
    <source>
        <dbReference type="Google" id="ProtNLM"/>
    </source>
</evidence>
<dbReference type="RefSeq" id="WP_003471140.1">
    <property type="nucleotide sequence ID" value="NZ_APML01000049.1"/>
</dbReference>
<accession>N4WJH3</accession>
<dbReference type="CDD" id="cd05401">
    <property type="entry name" value="NT_GlnE_GlnD_like"/>
    <property type="match status" value="1"/>
</dbReference>
<dbReference type="InterPro" id="IPR018821">
    <property type="entry name" value="DUF294_put_nucleoTrafse_sb-bd"/>
</dbReference>
<dbReference type="STRING" id="1308866.J416_11462"/>